<protein>
    <recommendedName>
        <fullName evidence="2">ATP-grasp domain-containing protein</fullName>
    </recommendedName>
</protein>
<evidence type="ECO:0000313" key="4">
    <source>
        <dbReference type="Proteomes" id="UP000722336"/>
    </source>
</evidence>
<proteinExistence type="predicted"/>
<feature type="domain" description="ATP-grasp" evidence="2">
    <location>
        <begin position="116"/>
        <end position="296"/>
    </location>
</feature>
<sequence length="326" mass="35564">MILLCGNPAEPPMARALDAAERAGADYLLFDQGQAADLELDLRLDAKGDLSGVFRTPDLDVAIEDLTGIYARALDGLEGKAAPLHARLYEMFELAPCRVANRPGAMMTNQSKPYQARLIQQQGLDTPETLITNDPGAVRAFAERCANDGDELIYKSISGVRSIVEVLTPTRMQDLDRLAACPVQFQRRVRGTDVRVHVIGEKLFAARIESEATDYRYARQQVDARAELTPFTLPDDIADRCLAVSRALDLPFTGIDLCVTANDEWFCFEANPSPAYSFFEDETGLPIADALIAWLRRDGALPRCAYTKEPAALPAAATAVPSSGGE</sequence>
<keyword evidence="1" id="KW-0547">Nucleotide-binding</keyword>
<gene>
    <name evidence="3" type="ORF">KCG44_02205</name>
</gene>
<evidence type="ECO:0000313" key="3">
    <source>
        <dbReference type="EMBL" id="MBV7255593.1"/>
    </source>
</evidence>
<accession>A0ABS6SAZ4</accession>
<name>A0ABS6SAZ4_9SPHN</name>
<evidence type="ECO:0000256" key="1">
    <source>
        <dbReference type="PROSITE-ProRule" id="PRU00409"/>
    </source>
</evidence>
<dbReference type="PANTHER" id="PTHR21621">
    <property type="entry name" value="RIBOSOMAL PROTEIN S6 MODIFICATION PROTEIN"/>
    <property type="match status" value="1"/>
</dbReference>
<dbReference type="InterPro" id="IPR011761">
    <property type="entry name" value="ATP-grasp"/>
</dbReference>
<reference evidence="3 4" key="1">
    <citation type="submission" date="2021-04" db="EMBL/GenBank/DDBJ databases">
        <authorList>
            <person name="Pira H."/>
            <person name="Risdian C."/>
            <person name="Wink J."/>
        </authorList>
    </citation>
    <scope>NUCLEOTIDE SEQUENCE [LARGE SCALE GENOMIC DNA]</scope>
    <source>
        <strain evidence="3 4">WHA3</strain>
    </source>
</reference>
<evidence type="ECO:0000259" key="2">
    <source>
        <dbReference type="PROSITE" id="PS50975"/>
    </source>
</evidence>
<dbReference type="PANTHER" id="PTHR21621:SF0">
    <property type="entry name" value="BETA-CITRYLGLUTAMATE SYNTHASE B-RELATED"/>
    <property type="match status" value="1"/>
</dbReference>
<dbReference type="InterPro" id="IPR013651">
    <property type="entry name" value="ATP-grasp_RimK-type"/>
</dbReference>
<keyword evidence="1" id="KW-0067">ATP-binding</keyword>
<dbReference type="Pfam" id="PF08443">
    <property type="entry name" value="RimK"/>
    <property type="match status" value="1"/>
</dbReference>
<organism evidence="3 4">
    <name type="scientific">Pacificimonas pallii</name>
    <dbReference type="NCBI Taxonomy" id="2827236"/>
    <lineage>
        <taxon>Bacteria</taxon>
        <taxon>Pseudomonadati</taxon>
        <taxon>Pseudomonadota</taxon>
        <taxon>Alphaproteobacteria</taxon>
        <taxon>Sphingomonadales</taxon>
        <taxon>Sphingosinicellaceae</taxon>
        <taxon>Pacificimonas</taxon>
    </lineage>
</organism>
<keyword evidence="4" id="KW-1185">Reference proteome</keyword>
<dbReference type="RefSeq" id="WP_218443934.1">
    <property type="nucleotide sequence ID" value="NZ_JAGSPA010000001.1"/>
</dbReference>
<dbReference type="Proteomes" id="UP000722336">
    <property type="component" value="Unassembled WGS sequence"/>
</dbReference>
<comment type="caution">
    <text evidence="3">The sequence shown here is derived from an EMBL/GenBank/DDBJ whole genome shotgun (WGS) entry which is preliminary data.</text>
</comment>
<dbReference type="EMBL" id="JAGSPA010000001">
    <property type="protein sequence ID" value="MBV7255593.1"/>
    <property type="molecule type" value="Genomic_DNA"/>
</dbReference>
<dbReference type="PROSITE" id="PS50975">
    <property type="entry name" value="ATP_GRASP"/>
    <property type="match status" value="1"/>
</dbReference>